<dbReference type="RefSeq" id="WP_167924948.1">
    <property type="nucleotide sequence ID" value="NZ_JAATVY010000005.1"/>
</dbReference>
<evidence type="ECO:0000313" key="2">
    <source>
        <dbReference type="Proteomes" id="UP000722989"/>
    </source>
</evidence>
<name>A0ABX0XVH1_9ACTN</name>
<accession>A0ABX0XVH1</accession>
<keyword evidence="2" id="KW-1185">Reference proteome</keyword>
<sequence length="108" mass="12346">MPNITMYVDIEAMPPGNSMDSLTTQCTDLCTGTLRAALDNVHIIYVPVRRGRGHPVFAEVLFREEPFRTPEVMDRFMQQLDDAITTHTGRIARIRCFSFGKQHIHARN</sequence>
<reference evidence="1 2" key="1">
    <citation type="submission" date="2020-03" db="EMBL/GenBank/DDBJ databases">
        <title>WGS of the type strain of Planosporangium spp.</title>
        <authorList>
            <person name="Thawai C."/>
        </authorList>
    </citation>
    <scope>NUCLEOTIDE SEQUENCE [LARGE SCALE GENOMIC DNA]</scope>
    <source>
        <strain evidence="1 2">TBRC 5610</strain>
    </source>
</reference>
<organism evidence="1 2">
    <name type="scientific">Planosporangium thailandense</name>
    <dbReference type="NCBI Taxonomy" id="765197"/>
    <lineage>
        <taxon>Bacteria</taxon>
        <taxon>Bacillati</taxon>
        <taxon>Actinomycetota</taxon>
        <taxon>Actinomycetes</taxon>
        <taxon>Micromonosporales</taxon>
        <taxon>Micromonosporaceae</taxon>
        <taxon>Planosporangium</taxon>
    </lineage>
</organism>
<comment type="caution">
    <text evidence="1">The sequence shown here is derived from an EMBL/GenBank/DDBJ whole genome shotgun (WGS) entry which is preliminary data.</text>
</comment>
<evidence type="ECO:0000313" key="1">
    <source>
        <dbReference type="EMBL" id="NJC70036.1"/>
    </source>
</evidence>
<gene>
    <name evidence="1" type="ORF">HC031_09990</name>
</gene>
<dbReference type="Proteomes" id="UP000722989">
    <property type="component" value="Unassembled WGS sequence"/>
</dbReference>
<proteinExistence type="predicted"/>
<protein>
    <submittedName>
        <fullName evidence="1">Uncharacterized protein</fullName>
    </submittedName>
</protein>
<dbReference type="EMBL" id="JAATVY010000005">
    <property type="protein sequence ID" value="NJC70036.1"/>
    <property type="molecule type" value="Genomic_DNA"/>
</dbReference>